<dbReference type="EMBL" id="UYRV01107753">
    <property type="protein sequence ID" value="VDN23705.1"/>
    <property type="molecule type" value="Genomic_DNA"/>
</dbReference>
<organism evidence="1 2">
    <name type="scientific">Cylicostephanus goldi</name>
    <name type="common">Nematode worm</name>
    <dbReference type="NCBI Taxonomy" id="71465"/>
    <lineage>
        <taxon>Eukaryota</taxon>
        <taxon>Metazoa</taxon>
        <taxon>Ecdysozoa</taxon>
        <taxon>Nematoda</taxon>
        <taxon>Chromadorea</taxon>
        <taxon>Rhabditida</taxon>
        <taxon>Rhabditina</taxon>
        <taxon>Rhabditomorpha</taxon>
        <taxon>Strongyloidea</taxon>
        <taxon>Strongylidae</taxon>
        <taxon>Cylicostephanus</taxon>
    </lineage>
</organism>
<dbReference type="InterPro" id="IPR036322">
    <property type="entry name" value="WD40_repeat_dom_sf"/>
</dbReference>
<dbReference type="SMART" id="SM00320">
    <property type="entry name" value="WD40"/>
    <property type="match status" value="2"/>
</dbReference>
<dbReference type="Pfam" id="PF00400">
    <property type="entry name" value="WD40"/>
    <property type="match status" value="2"/>
</dbReference>
<proteinExistence type="predicted"/>
<dbReference type="Gene3D" id="2.130.10.10">
    <property type="entry name" value="YVTN repeat-like/Quinoprotein amine dehydrogenase"/>
    <property type="match status" value="1"/>
</dbReference>
<dbReference type="InterPro" id="IPR015943">
    <property type="entry name" value="WD40/YVTN_repeat-like_dom_sf"/>
</dbReference>
<protein>
    <recommendedName>
        <fullName evidence="3">Anaphase-promoting complex subunit 4 WD40 domain-containing protein</fullName>
    </recommendedName>
</protein>
<sequence length="129" mass="15134">MLFSERKLKFESTYLRSIPSASQYEKSFMHRDIITHVLATETDFIITASIDGHLKFWKKKYAEGVEFVKHFRCHLASFSHLCVNFNGTLLATVCQQDKHVKIFDVENFDMINILKFEFAPRKACWVHQG</sequence>
<dbReference type="Proteomes" id="UP000271889">
    <property type="component" value="Unassembled WGS sequence"/>
</dbReference>
<evidence type="ECO:0000313" key="1">
    <source>
        <dbReference type="EMBL" id="VDN23705.1"/>
    </source>
</evidence>
<reference evidence="1 2" key="1">
    <citation type="submission" date="2018-11" db="EMBL/GenBank/DDBJ databases">
        <authorList>
            <consortium name="Pathogen Informatics"/>
        </authorList>
    </citation>
    <scope>NUCLEOTIDE SEQUENCE [LARGE SCALE GENOMIC DNA]</scope>
</reference>
<dbReference type="InterPro" id="IPR001680">
    <property type="entry name" value="WD40_rpt"/>
</dbReference>
<evidence type="ECO:0000313" key="2">
    <source>
        <dbReference type="Proteomes" id="UP000271889"/>
    </source>
</evidence>
<name>A0A3P7M308_CYLGO</name>
<dbReference type="OrthoDB" id="10264753at2759"/>
<dbReference type="AlphaFoldDB" id="A0A3P7M308"/>
<dbReference type="SUPFAM" id="SSF50978">
    <property type="entry name" value="WD40 repeat-like"/>
    <property type="match status" value="1"/>
</dbReference>
<keyword evidence="2" id="KW-1185">Reference proteome</keyword>
<gene>
    <name evidence="1" type="ORF">CGOC_LOCUS9654</name>
</gene>
<accession>A0A3P7M308</accession>
<evidence type="ECO:0008006" key="3">
    <source>
        <dbReference type="Google" id="ProtNLM"/>
    </source>
</evidence>